<feature type="domain" description="Glucose-6-phosphate dehydrogenase assembly protein OpcA C-terminal" evidence="3">
    <location>
        <begin position="167"/>
        <end position="297"/>
    </location>
</feature>
<evidence type="ECO:0000259" key="2">
    <source>
        <dbReference type="Pfam" id="PF10128"/>
    </source>
</evidence>
<dbReference type="EMBL" id="NKYE01000008">
    <property type="protein sequence ID" value="OZM72365.1"/>
    <property type="molecule type" value="Genomic_DNA"/>
</dbReference>
<dbReference type="NCBIfam" id="TIGR00534">
    <property type="entry name" value="OpcA"/>
    <property type="match status" value="1"/>
</dbReference>
<evidence type="ECO:0000256" key="1">
    <source>
        <dbReference type="SAM" id="MobiDB-lite"/>
    </source>
</evidence>
<feature type="region of interest" description="Disordered" evidence="1">
    <location>
        <begin position="303"/>
        <end position="339"/>
    </location>
</feature>
<organism evidence="4 5">
    <name type="scientific">Amycolatopsis antarctica</name>
    <dbReference type="NCBI Taxonomy" id="1854586"/>
    <lineage>
        <taxon>Bacteria</taxon>
        <taxon>Bacillati</taxon>
        <taxon>Actinomycetota</taxon>
        <taxon>Actinomycetes</taxon>
        <taxon>Pseudonocardiales</taxon>
        <taxon>Pseudonocardiaceae</taxon>
        <taxon>Amycolatopsis</taxon>
    </lineage>
</organism>
<dbReference type="PANTHER" id="PTHR38658:SF1">
    <property type="entry name" value="OXPP CYCLE PROTEIN OPCA-RELATED"/>
    <property type="match status" value="1"/>
</dbReference>
<proteinExistence type="predicted"/>
<dbReference type="AlphaFoldDB" id="A0A263D4R3"/>
<keyword evidence="5" id="KW-1185">Reference proteome</keyword>
<sequence>MIIDMPSTTTSQVNNKLVELRERGGAVALGRVLTLVIAADDDEHLEDAIDAANEASREHPSRVIVVAKGVRTAAARIDGQIRIGGDAGASEVIVLRLYGALASQGQSAVVPLLLPDAPIVTWWPSNGPKSPAADPLGALAQRRITDSAADKNPIRALTGRSKSYVEGDTDLAWTRLTHWRAQLVSALDLPPYEKVTTATVTGEADSPSTELLAGWLAEYLRVPVRRVKTTGAQGIVSVALERKSGAVEVHRPDGRVGTLTQPGQPTRRVALQRRTTQDCLVEELRRLDPDEIYEAALHGLAKLSTGRERKKPAARPAAKSGGGAVAKAAGTSVKEKASS</sequence>
<dbReference type="PANTHER" id="PTHR38658">
    <property type="entry name" value="OXPP CYCLE PROTEIN OPCA-RELATED"/>
    <property type="match status" value="1"/>
</dbReference>
<dbReference type="InterPro" id="IPR046802">
    <property type="entry name" value="OpcA_G6PD_C"/>
</dbReference>
<protein>
    <submittedName>
        <fullName evidence="4">Glucose-6-phosphate dehydrogenase assembly protein OpcA</fullName>
    </submittedName>
</protein>
<evidence type="ECO:0000313" key="4">
    <source>
        <dbReference type="EMBL" id="OZM72365.1"/>
    </source>
</evidence>
<gene>
    <name evidence="4" type="primary">opcA</name>
    <name evidence="4" type="ORF">CFN78_15330</name>
</gene>
<dbReference type="OrthoDB" id="128564at2"/>
<dbReference type="Pfam" id="PF20171">
    <property type="entry name" value="OpcA_G6PD_C"/>
    <property type="match status" value="1"/>
</dbReference>
<dbReference type="RefSeq" id="WP_094863465.1">
    <property type="nucleotide sequence ID" value="NZ_NKYE01000008.1"/>
</dbReference>
<dbReference type="InterPro" id="IPR004555">
    <property type="entry name" value="G6PDH_assembly_OpcA"/>
</dbReference>
<reference evidence="4 5" key="1">
    <citation type="submission" date="2017-07" db="EMBL/GenBank/DDBJ databases">
        <title>Amycolatopsis antarcticus sp. nov., isolated from the surface of an Antarcticus brown macroalga.</title>
        <authorList>
            <person name="Wang J."/>
            <person name="Leiva S."/>
            <person name="Huang J."/>
            <person name="Huang Y."/>
        </authorList>
    </citation>
    <scope>NUCLEOTIDE SEQUENCE [LARGE SCALE GENOMIC DNA]</scope>
    <source>
        <strain evidence="4 5">AU-G6</strain>
    </source>
</reference>
<evidence type="ECO:0000259" key="3">
    <source>
        <dbReference type="Pfam" id="PF20171"/>
    </source>
</evidence>
<evidence type="ECO:0000313" key="5">
    <source>
        <dbReference type="Proteomes" id="UP000242444"/>
    </source>
</evidence>
<feature type="compositionally biased region" description="Low complexity" evidence="1">
    <location>
        <begin position="314"/>
        <end position="332"/>
    </location>
</feature>
<accession>A0A263D4R3</accession>
<name>A0A263D4R3_9PSEU</name>
<feature type="domain" description="Glucose-6-phosphate dehydrogenase assembly protein OpcA N-terminal" evidence="2">
    <location>
        <begin position="52"/>
        <end position="160"/>
    </location>
</feature>
<dbReference type="InterPro" id="IPR046801">
    <property type="entry name" value="OpcA_G6PD_N"/>
</dbReference>
<dbReference type="Proteomes" id="UP000242444">
    <property type="component" value="Unassembled WGS sequence"/>
</dbReference>
<dbReference type="Pfam" id="PF10128">
    <property type="entry name" value="OpcA_G6PD_assem"/>
    <property type="match status" value="1"/>
</dbReference>
<dbReference type="InParanoid" id="A0A263D4R3"/>
<comment type="caution">
    <text evidence="4">The sequence shown here is derived from an EMBL/GenBank/DDBJ whole genome shotgun (WGS) entry which is preliminary data.</text>
</comment>